<dbReference type="InParanoid" id="A0A0Q3Q2M3"/>
<dbReference type="GO" id="GO:0003676">
    <property type="term" value="F:nucleic acid binding"/>
    <property type="evidence" value="ECO:0007669"/>
    <property type="project" value="InterPro"/>
</dbReference>
<gene>
    <name evidence="8" type="ORF">BRADI_3g19515v3</name>
</gene>
<dbReference type="SMART" id="SM00451">
    <property type="entry name" value="ZnF_U1"/>
    <property type="match status" value="5"/>
</dbReference>
<dbReference type="InterPro" id="IPR000690">
    <property type="entry name" value="Matrin/U1-C_Znf_C2H2"/>
</dbReference>
<evidence type="ECO:0000313" key="9">
    <source>
        <dbReference type="EnsemblPlants" id="KQJ95873"/>
    </source>
</evidence>
<reference evidence="8" key="2">
    <citation type="submission" date="2017-06" db="EMBL/GenBank/DDBJ databases">
        <title>WGS assembly of Brachypodium distachyon.</title>
        <authorList>
            <consortium name="The International Brachypodium Initiative"/>
            <person name="Lucas S."/>
            <person name="Harmon-Smith M."/>
            <person name="Lail K."/>
            <person name="Tice H."/>
            <person name="Grimwood J."/>
            <person name="Bruce D."/>
            <person name="Barry K."/>
            <person name="Shu S."/>
            <person name="Lindquist E."/>
            <person name="Wang M."/>
            <person name="Pitluck S."/>
            <person name="Vogel J.P."/>
            <person name="Garvin D.F."/>
            <person name="Mockler T.C."/>
            <person name="Schmutz J."/>
            <person name="Rokhsar D."/>
            <person name="Bevan M.W."/>
        </authorList>
    </citation>
    <scope>NUCLEOTIDE SEQUENCE</scope>
    <source>
        <strain evidence="8">Bd21</strain>
    </source>
</reference>
<reference evidence="9" key="3">
    <citation type="submission" date="2018-08" db="UniProtKB">
        <authorList>
            <consortium name="EnsemblPlants"/>
        </authorList>
    </citation>
    <scope>IDENTIFICATION</scope>
    <source>
        <strain evidence="9">cv. Bd21</strain>
    </source>
</reference>
<dbReference type="Proteomes" id="UP000008810">
    <property type="component" value="Chromosome 3"/>
</dbReference>
<evidence type="ECO:0000313" key="8">
    <source>
        <dbReference type="EMBL" id="KQJ95873.1"/>
    </source>
</evidence>
<feature type="region of interest" description="Disordered" evidence="6">
    <location>
        <begin position="296"/>
        <end position="335"/>
    </location>
</feature>
<dbReference type="InterPro" id="IPR013087">
    <property type="entry name" value="Znf_C2H2_type"/>
</dbReference>
<evidence type="ECO:0000256" key="5">
    <source>
        <dbReference type="ARBA" id="ARBA00023242"/>
    </source>
</evidence>
<proteinExistence type="predicted"/>
<protein>
    <recommendedName>
        <fullName evidence="7">Matrin-type domain-containing protein</fullName>
    </recommendedName>
</protein>
<dbReference type="EMBL" id="CM000882">
    <property type="protein sequence ID" value="KQJ95873.1"/>
    <property type="molecule type" value="Genomic_DNA"/>
</dbReference>
<keyword evidence="4" id="KW-0862">Zinc</keyword>
<name>A0A0Q3Q2M3_BRADI</name>
<evidence type="ECO:0000256" key="3">
    <source>
        <dbReference type="ARBA" id="ARBA00022771"/>
    </source>
</evidence>
<dbReference type="PROSITE" id="PS50171">
    <property type="entry name" value="ZF_MATRIN"/>
    <property type="match status" value="1"/>
</dbReference>
<dbReference type="Pfam" id="PF12874">
    <property type="entry name" value="zf-met"/>
    <property type="match status" value="4"/>
</dbReference>
<feature type="region of interest" description="Disordered" evidence="6">
    <location>
        <begin position="1"/>
        <end position="56"/>
    </location>
</feature>
<feature type="region of interest" description="Disordered" evidence="6">
    <location>
        <begin position="718"/>
        <end position="741"/>
    </location>
</feature>
<feature type="region of interest" description="Disordered" evidence="6">
    <location>
        <begin position="362"/>
        <end position="402"/>
    </location>
</feature>
<dbReference type="SMART" id="SM00355">
    <property type="entry name" value="ZnF_C2H2"/>
    <property type="match status" value="5"/>
</dbReference>
<evidence type="ECO:0000256" key="4">
    <source>
        <dbReference type="ARBA" id="ARBA00022833"/>
    </source>
</evidence>
<dbReference type="SUPFAM" id="SSF57667">
    <property type="entry name" value="beta-beta-alpha zinc fingers"/>
    <property type="match status" value="5"/>
</dbReference>
<keyword evidence="5" id="KW-0539">Nucleus</keyword>
<organism evidence="8">
    <name type="scientific">Brachypodium distachyon</name>
    <name type="common">Purple false brome</name>
    <name type="synonym">Trachynia distachya</name>
    <dbReference type="NCBI Taxonomy" id="15368"/>
    <lineage>
        <taxon>Eukaryota</taxon>
        <taxon>Viridiplantae</taxon>
        <taxon>Streptophyta</taxon>
        <taxon>Embryophyta</taxon>
        <taxon>Tracheophyta</taxon>
        <taxon>Spermatophyta</taxon>
        <taxon>Magnoliopsida</taxon>
        <taxon>Liliopsida</taxon>
        <taxon>Poales</taxon>
        <taxon>Poaceae</taxon>
        <taxon>BOP clade</taxon>
        <taxon>Pooideae</taxon>
        <taxon>Stipodae</taxon>
        <taxon>Brachypodieae</taxon>
        <taxon>Brachypodium</taxon>
    </lineage>
</organism>
<evidence type="ECO:0000256" key="2">
    <source>
        <dbReference type="ARBA" id="ARBA00022723"/>
    </source>
</evidence>
<sequence length="741" mass="79664">MEFQFRAGDKRSGDERDLSPPPPMDRAPESESAVGDVTGCNGENATAVPQPRPAVPDLDEMQRQAAKEWIRKRILREEEEKWVALEVEVRRELVQEGFPLLSSGFVQSAAAAACAKGPVVARPAPLGTTTMAAQTAKEVEALSQANLSAALLLNHKNTNVAVTNVTSNKNLDKELSCTVCGITVTSETAMQEHRKGKSHRRKAAKLEQPITEAAQAEEDLPKNMGIFSKPNGSTALSVKQKNHDINTTSTVLAITGKEDLRCTLCGITTTDEKGMQDHLKGKIHRKKAAMLTQPMGEENAVRSKSNGSTAHLPAKRKREDSDVVAAASTQLPPAASNKKENLACTVCGITTSDERGMQDHLKGKIHRKKVAAAAPPQPLPEAAEQEQQHQRPEQEDDAYTPKKIKMGIKTGKVYEVVQMDGFVLCEVCNVRTADIVTMMCHLDGGKHASKVQQQQKQSKAEEKSLETATETAAPVVAGGDSETVVTMEANGMSHTVRRLVDGHLLCECCEVKLPREPESVMRAHLAGKKHAKKLKATGAAAAGEKAVTNDVEVANKTQIPGTHPGHEAKVAPCAGDSAVTPTEISDEKSPETAVSTMDTAAVAKKHEVEVAPMEIDGHAAQVGDLPALVVEEEKEEAKMNSSATQEQQAVETEEGEVAAIVGQEVKVQVEGQECTVLRQADGTLSCGLCGVHGRDKDGMLQHLYTRAHWHRVRSAQEIKEDVKSGDSDGIPVSESTTQVEN</sequence>
<dbReference type="GO" id="GO:0008270">
    <property type="term" value="F:zinc ion binding"/>
    <property type="evidence" value="ECO:0007669"/>
    <property type="project" value="UniProtKB-KW"/>
</dbReference>
<evidence type="ECO:0000259" key="7">
    <source>
        <dbReference type="PROSITE" id="PS50171"/>
    </source>
</evidence>
<accession>A0A0Q3Q2M3</accession>
<evidence type="ECO:0000256" key="6">
    <source>
        <dbReference type="SAM" id="MobiDB-lite"/>
    </source>
</evidence>
<dbReference type="STRING" id="15368.A0A0Q3Q2M3"/>
<dbReference type="GO" id="GO:0005634">
    <property type="term" value="C:nucleus"/>
    <property type="evidence" value="ECO:0007669"/>
    <property type="project" value="UniProtKB-SubCell"/>
</dbReference>
<evidence type="ECO:0000256" key="1">
    <source>
        <dbReference type="ARBA" id="ARBA00004123"/>
    </source>
</evidence>
<feature type="compositionally biased region" description="Basic and acidic residues" evidence="6">
    <location>
        <begin position="7"/>
        <end position="18"/>
    </location>
</feature>
<keyword evidence="10" id="KW-1185">Reference proteome</keyword>
<feature type="region of interest" description="Disordered" evidence="6">
    <location>
        <begin position="451"/>
        <end position="470"/>
    </location>
</feature>
<feature type="domain" description="Matrin-type" evidence="7">
    <location>
        <begin position="504"/>
        <end position="536"/>
    </location>
</feature>
<dbReference type="Gene3D" id="3.30.160.60">
    <property type="entry name" value="Classic Zinc Finger"/>
    <property type="match status" value="5"/>
</dbReference>
<dbReference type="PANTHER" id="PTHR47487:SF2">
    <property type="entry name" value="C2H2-TYPE DOMAIN-CONTAINING PROTEIN"/>
    <property type="match status" value="1"/>
</dbReference>
<keyword evidence="2" id="KW-0479">Metal-binding</keyword>
<dbReference type="OrthoDB" id="10009287at2759"/>
<dbReference type="PANTHER" id="PTHR47487">
    <property type="entry name" value="OS06G0651300 PROTEIN-RELATED"/>
    <property type="match status" value="1"/>
</dbReference>
<reference evidence="8 9" key="1">
    <citation type="journal article" date="2010" name="Nature">
        <title>Genome sequencing and analysis of the model grass Brachypodium distachyon.</title>
        <authorList>
            <consortium name="International Brachypodium Initiative"/>
        </authorList>
    </citation>
    <scope>NUCLEOTIDE SEQUENCE [LARGE SCALE GENOMIC DNA]</scope>
    <source>
        <strain evidence="8 9">Bd21</strain>
    </source>
</reference>
<dbReference type="Gramene" id="KQJ95873">
    <property type="protein sequence ID" value="KQJ95873"/>
    <property type="gene ID" value="BRADI_3g19515v3"/>
</dbReference>
<dbReference type="InterPro" id="IPR003604">
    <property type="entry name" value="Matrin/U1-like-C_Znf_C2H2"/>
</dbReference>
<dbReference type="InterPro" id="IPR036236">
    <property type="entry name" value="Znf_C2H2_sf"/>
</dbReference>
<dbReference type="PROSITE" id="PS00028">
    <property type="entry name" value="ZINC_FINGER_C2H2_1"/>
    <property type="match status" value="1"/>
</dbReference>
<dbReference type="AlphaFoldDB" id="A0A0Q3Q2M3"/>
<comment type="subcellular location">
    <subcellularLocation>
        <location evidence="1">Nucleus</location>
    </subcellularLocation>
</comment>
<evidence type="ECO:0000313" key="10">
    <source>
        <dbReference type="Proteomes" id="UP000008810"/>
    </source>
</evidence>
<dbReference type="EnsemblPlants" id="KQJ95873">
    <property type="protein sequence ID" value="KQJ95873"/>
    <property type="gene ID" value="BRADI_3g19515v3"/>
</dbReference>
<keyword evidence="3" id="KW-0863">Zinc-finger</keyword>